<dbReference type="EMBL" id="JBHUMX010000041">
    <property type="protein sequence ID" value="MFD2630192.1"/>
    <property type="molecule type" value="Genomic_DNA"/>
</dbReference>
<organism evidence="3 4">
    <name type="scientific">Oceanobacillus kapialis</name>
    <dbReference type="NCBI Taxonomy" id="481353"/>
    <lineage>
        <taxon>Bacteria</taxon>
        <taxon>Bacillati</taxon>
        <taxon>Bacillota</taxon>
        <taxon>Bacilli</taxon>
        <taxon>Bacillales</taxon>
        <taxon>Bacillaceae</taxon>
        <taxon>Oceanobacillus</taxon>
    </lineage>
</organism>
<reference evidence="4" key="1">
    <citation type="journal article" date="2019" name="Int. J. Syst. Evol. Microbiol.">
        <title>The Global Catalogue of Microorganisms (GCM) 10K type strain sequencing project: providing services to taxonomists for standard genome sequencing and annotation.</title>
        <authorList>
            <consortium name="The Broad Institute Genomics Platform"/>
            <consortium name="The Broad Institute Genome Sequencing Center for Infectious Disease"/>
            <person name="Wu L."/>
            <person name="Ma J."/>
        </authorList>
    </citation>
    <scope>NUCLEOTIDE SEQUENCE [LARGE SCALE GENOMIC DNA]</scope>
    <source>
        <strain evidence="4">TISTR 1858</strain>
    </source>
</reference>
<dbReference type="InterPro" id="IPR000644">
    <property type="entry name" value="CBS_dom"/>
</dbReference>
<evidence type="ECO:0000313" key="4">
    <source>
        <dbReference type="Proteomes" id="UP001597451"/>
    </source>
</evidence>
<feature type="domain" description="CBS" evidence="2">
    <location>
        <begin position="101"/>
        <end position="156"/>
    </location>
</feature>
<comment type="caution">
    <text evidence="3">The sequence shown here is derived from an EMBL/GenBank/DDBJ whole genome shotgun (WGS) entry which is preliminary data.</text>
</comment>
<dbReference type="PROSITE" id="PS51371">
    <property type="entry name" value="CBS"/>
    <property type="match status" value="1"/>
</dbReference>
<gene>
    <name evidence="3" type="ORF">ACFSUN_15500</name>
</gene>
<name>A0ABW5Q3F0_9BACI</name>
<dbReference type="InterPro" id="IPR046342">
    <property type="entry name" value="CBS_dom_sf"/>
</dbReference>
<dbReference type="Proteomes" id="UP001597451">
    <property type="component" value="Unassembled WGS sequence"/>
</dbReference>
<evidence type="ECO:0000256" key="1">
    <source>
        <dbReference type="PROSITE-ProRule" id="PRU00703"/>
    </source>
</evidence>
<keyword evidence="1" id="KW-0129">CBS domain</keyword>
<evidence type="ECO:0000313" key="3">
    <source>
        <dbReference type="EMBL" id="MFD2630192.1"/>
    </source>
</evidence>
<keyword evidence="4" id="KW-1185">Reference proteome</keyword>
<dbReference type="SUPFAM" id="SSF54631">
    <property type="entry name" value="CBS-domain pair"/>
    <property type="match status" value="1"/>
</dbReference>
<dbReference type="Pfam" id="PF00571">
    <property type="entry name" value="CBS"/>
    <property type="match status" value="1"/>
</dbReference>
<dbReference type="Gene3D" id="3.10.580.10">
    <property type="entry name" value="CBS-domain"/>
    <property type="match status" value="1"/>
</dbReference>
<dbReference type="RefSeq" id="WP_379563170.1">
    <property type="nucleotide sequence ID" value="NZ_CP085256.1"/>
</dbReference>
<proteinExistence type="predicted"/>
<sequence>MYKNSETFLATFNRVEKEIKALMIYRKDMSFSRSVRILSNSNAIVRKYMDDLLEYAELRNAIVHNKVDMTHAIAEPHDSVVERIKLIEKELTEPIRVIPAFSRAVYVFQEDDALHKLLTVIHEKGLSKFPIYKEREFVGLVTQKGITRWLAGNIGVRSQDIKETKIKDVLAFQQGDNYQFIRMETSQSDALEYFRGNIGEGSRLEALLITKNGDANEQLLGIITPWDIVHSKEE</sequence>
<accession>A0ABW5Q3F0</accession>
<evidence type="ECO:0000259" key="2">
    <source>
        <dbReference type="PROSITE" id="PS51371"/>
    </source>
</evidence>
<protein>
    <submittedName>
        <fullName evidence="3">CBS domain-containing protein</fullName>
    </submittedName>
</protein>